<keyword evidence="4" id="KW-1185">Reference proteome</keyword>
<dbReference type="STRING" id="133412.A0A1R1XEL1"/>
<dbReference type="EMBL" id="LSSN01003651">
    <property type="protein sequence ID" value="OMJ13070.1"/>
    <property type="molecule type" value="Genomic_DNA"/>
</dbReference>
<accession>A0A1R1XEL1</accession>
<dbReference type="GO" id="GO:0046872">
    <property type="term" value="F:metal ion binding"/>
    <property type="evidence" value="ECO:0007669"/>
    <property type="project" value="UniProtKB-KW"/>
</dbReference>
<dbReference type="AlphaFoldDB" id="A0A1R1XEL1"/>
<dbReference type="PROSITE" id="PS00444">
    <property type="entry name" value="POLYPRENYL_SYNTHASE_2"/>
    <property type="match status" value="1"/>
</dbReference>
<dbReference type="Proteomes" id="UP000187283">
    <property type="component" value="Unassembled WGS sequence"/>
</dbReference>
<reference evidence="3 4" key="1">
    <citation type="submission" date="2017-01" db="EMBL/GenBank/DDBJ databases">
        <authorList>
            <person name="Mah S.A."/>
            <person name="Swanson W.J."/>
            <person name="Moy G.W."/>
            <person name="Vacquier V.D."/>
        </authorList>
    </citation>
    <scope>NUCLEOTIDE SEQUENCE [LARGE SCALE GENOMIC DNA]</scope>
    <source>
        <strain evidence="3 4">GSMNP</strain>
    </source>
</reference>
<keyword evidence="2" id="KW-0460">Magnesium</keyword>
<dbReference type="Pfam" id="PF00348">
    <property type="entry name" value="polyprenyl_synt"/>
    <property type="match status" value="1"/>
</dbReference>
<evidence type="ECO:0000313" key="3">
    <source>
        <dbReference type="EMBL" id="OMJ13070.1"/>
    </source>
</evidence>
<name>A0A1R1XEL1_9FUNG</name>
<dbReference type="GO" id="GO:0008299">
    <property type="term" value="P:isoprenoid biosynthetic process"/>
    <property type="evidence" value="ECO:0007669"/>
    <property type="project" value="InterPro"/>
</dbReference>
<dbReference type="GO" id="GO:0004659">
    <property type="term" value="F:prenyltransferase activity"/>
    <property type="evidence" value="ECO:0007669"/>
    <property type="project" value="InterPro"/>
</dbReference>
<evidence type="ECO:0000256" key="1">
    <source>
        <dbReference type="ARBA" id="ARBA00022723"/>
    </source>
</evidence>
<sequence length="202" mass="23155">MGQGMDLYWRDNLLCPTEAEYIDMVSNKTGGLFRLAVRMMTVCGSNDVDVIKLVNLLGIFFQIRDDYMNIKSEKYSENKGFFEDITEGKFSFPVIHSIKHSENYNQLISKFFIIKLTLLKALPLIENSIVVINVDIMRQKTRDENVKHYAANLVLKSGSFVYTEQYLANLESEIRKEIDCLGGNQNLSLIVDYLSINNKSSI</sequence>
<dbReference type="InterPro" id="IPR008949">
    <property type="entry name" value="Isoprenoid_synthase_dom_sf"/>
</dbReference>
<keyword evidence="1" id="KW-0479">Metal-binding</keyword>
<dbReference type="InterPro" id="IPR033749">
    <property type="entry name" value="Polyprenyl_synt_CS"/>
</dbReference>
<dbReference type="PANTHER" id="PTHR12001:SF44">
    <property type="entry name" value="GERANYLGERANYL PYROPHOSPHATE SYNTHASE"/>
    <property type="match status" value="1"/>
</dbReference>
<dbReference type="SUPFAM" id="SSF48576">
    <property type="entry name" value="Terpenoid synthases"/>
    <property type="match status" value="1"/>
</dbReference>
<evidence type="ECO:0000313" key="4">
    <source>
        <dbReference type="Proteomes" id="UP000187283"/>
    </source>
</evidence>
<dbReference type="OrthoDB" id="6921389at2759"/>
<organism evidence="3 4">
    <name type="scientific">Smittium culicis</name>
    <dbReference type="NCBI Taxonomy" id="133412"/>
    <lineage>
        <taxon>Eukaryota</taxon>
        <taxon>Fungi</taxon>
        <taxon>Fungi incertae sedis</taxon>
        <taxon>Zoopagomycota</taxon>
        <taxon>Kickxellomycotina</taxon>
        <taxon>Harpellomycetes</taxon>
        <taxon>Harpellales</taxon>
        <taxon>Legeriomycetaceae</taxon>
        <taxon>Smittium</taxon>
    </lineage>
</organism>
<gene>
    <name evidence="3" type="ORF">AYI70_g8732</name>
</gene>
<dbReference type="PANTHER" id="PTHR12001">
    <property type="entry name" value="GERANYLGERANYL PYROPHOSPHATE SYNTHASE"/>
    <property type="match status" value="1"/>
</dbReference>
<proteinExistence type="predicted"/>
<evidence type="ECO:0000256" key="2">
    <source>
        <dbReference type="ARBA" id="ARBA00022842"/>
    </source>
</evidence>
<protein>
    <submittedName>
        <fullName evidence="3">Geranylgeranyl pyrophosphate synthase</fullName>
    </submittedName>
</protein>
<comment type="caution">
    <text evidence="3">The sequence shown here is derived from an EMBL/GenBank/DDBJ whole genome shotgun (WGS) entry which is preliminary data.</text>
</comment>
<dbReference type="InterPro" id="IPR000092">
    <property type="entry name" value="Polyprenyl_synt"/>
</dbReference>
<dbReference type="Gene3D" id="1.10.600.10">
    <property type="entry name" value="Farnesyl Diphosphate Synthase"/>
    <property type="match status" value="1"/>
</dbReference>